<dbReference type="Proteomes" id="UP000683360">
    <property type="component" value="Unassembled WGS sequence"/>
</dbReference>
<name>A0A8S3V7E5_MYTED</name>
<evidence type="ECO:0000313" key="2">
    <source>
        <dbReference type="EMBL" id="CAG2250750.1"/>
    </source>
</evidence>
<reference evidence="2" key="1">
    <citation type="submission" date="2021-03" db="EMBL/GenBank/DDBJ databases">
        <authorList>
            <person name="Bekaert M."/>
        </authorList>
    </citation>
    <scope>NUCLEOTIDE SEQUENCE</scope>
</reference>
<evidence type="ECO:0000256" key="1">
    <source>
        <dbReference type="SAM" id="MobiDB-lite"/>
    </source>
</evidence>
<feature type="region of interest" description="Disordered" evidence="1">
    <location>
        <begin position="45"/>
        <end position="68"/>
    </location>
</feature>
<keyword evidence="3" id="KW-1185">Reference proteome</keyword>
<organism evidence="2 3">
    <name type="scientific">Mytilus edulis</name>
    <name type="common">Blue mussel</name>
    <dbReference type="NCBI Taxonomy" id="6550"/>
    <lineage>
        <taxon>Eukaryota</taxon>
        <taxon>Metazoa</taxon>
        <taxon>Spiralia</taxon>
        <taxon>Lophotrochozoa</taxon>
        <taxon>Mollusca</taxon>
        <taxon>Bivalvia</taxon>
        <taxon>Autobranchia</taxon>
        <taxon>Pteriomorphia</taxon>
        <taxon>Mytilida</taxon>
        <taxon>Mytiloidea</taxon>
        <taxon>Mytilidae</taxon>
        <taxon>Mytilinae</taxon>
        <taxon>Mytilus</taxon>
    </lineage>
</organism>
<dbReference type="AlphaFoldDB" id="A0A8S3V7E5"/>
<dbReference type="EMBL" id="CAJPWZ010003063">
    <property type="protein sequence ID" value="CAG2250750.1"/>
    <property type="molecule type" value="Genomic_DNA"/>
</dbReference>
<gene>
    <name evidence="2" type="ORF">MEDL_62441</name>
</gene>
<feature type="compositionally biased region" description="Acidic residues" evidence="1">
    <location>
        <begin position="47"/>
        <end position="57"/>
    </location>
</feature>
<accession>A0A8S3V7E5</accession>
<proteinExistence type="predicted"/>
<sequence>MRNLVENRDGNEENVVELNHIVVEYESVYDTVDESQMVDMLIHTDDQNDQNDGESTDSSESSILPAPDDLGYLNPYQPIVPEIEPHEYCSKVEGMDKCNRFQTYTLNKDELLCGSYELSVTELQHNKIFQEFDQENVFEQAKILENFTIKQNMPDYMDMENHTCQRFNPLDSHLDTFELNIVNSTAEVNGINQSLNNFNPMKKSSSFQSRTHADFCISTFETRNKTF</sequence>
<comment type="caution">
    <text evidence="2">The sequence shown here is derived from an EMBL/GenBank/DDBJ whole genome shotgun (WGS) entry which is preliminary data.</text>
</comment>
<evidence type="ECO:0000313" key="3">
    <source>
        <dbReference type="Proteomes" id="UP000683360"/>
    </source>
</evidence>
<protein>
    <submittedName>
        <fullName evidence="2">Uncharacterized protein</fullName>
    </submittedName>
</protein>